<dbReference type="GO" id="GO:0005891">
    <property type="term" value="C:voltage-gated calcium channel complex"/>
    <property type="evidence" value="ECO:0007669"/>
    <property type="project" value="InterPro"/>
</dbReference>
<keyword evidence="3 14" id="KW-0812">Transmembrane</keyword>
<dbReference type="GO" id="GO:0005245">
    <property type="term" value="F:voltage-gated calcium channel activity"/>
    <property type="evidence" value="ECO:0007669"/>
    <property type="project" value="InterPro"/>
</dbReference>
<keyword evidence="5 12" id="KW-0851">Voltage-gated channel</keyword>
<feature type="compositionally biased region" description="Basic and acidic residues" evidence="13">
    <location>
        <begin position="1179"/>
        <end position="1189"/>
    </location>
</feature>
<feature type="compositionally biased region" description="Basic and acidic residues" evidence="13">
    <location>
        <begin position="1"/>
        <end position="12"/>
    </location>
</feature>
<feature type="region of interest" description="Disordered" evidence="13">
    <location>
        <begin position="946"/>
        <end position="991"/>
    </location>
</feature>
<keyword evidence="12" id="KW-0107">Calcium channel</keyword>
<feature type="region of interest" description="Disordered" evidence="13">
    <location>
        <begin position="1"/>
        <end position="84"/>
    </location>
</feature>
<organism evidence="16 17">
    <name type="scientific">Euplotes crassus</name>
    <dbReference type="NCBI Taxonomy" id="5936"/>
    <lineage>
        <taxon>Eukaryota</taxon>
        <taxon>Sar</taxon>
        <taxon>Alveolata</taxon>
        <taxon>Ciliophora</taxon>
        <taxon>Intramacronucleata</taxon>
        <taxon>Spirotrichea</taxon>
        <taxon>Hypotrichia</taxon>
        <taxon>Euplotida</taxon>
        <taxon>Euplotidae</taxon>
        <taxon>Moneuplotes</taxon>
    </lineage>
</organism>
<dbReference type="InterPro" id="IPR043203">
    <property type="entry name" value="VGCC_Ca_Na"/>
</dbReference>
<proteinExistence type="inferred from homology"/>
<dbReference type="PROSITE" id="PS50222">
    <property type="entry name" value="EF_HAND_2"/>
    <property type="match status" value="1"/>
</dbReference>
<keyword evidence="8 14" id="KW-0472">Membrane</keyword>
<dbReference type="GO" id="GO:0001518">
    <property type="term" value="C:voltage-gated sodium channel complex"/>
    <property type="evidence" value="ECO:0007669"/>
    <property type="project" value="TreeGrafter"/>
</dbReference>
<feature type="transmembrane region" description="Helical" evidence="14">
    <location>
        <begin position="486"/>
        <end position="509"/>
    </location>
</feature>
<feature type="transmembrane region" description="Helical" evidence="14">
    <location>
        <begin position="1300"/>
        <end position="1321"/>
    </location>
</feature>
<dbReference type="PANTHER" id="PTHR10037:SF62">
    <property type="entry name" value="SODIUM CHANNEL PROTEIN 60E"/>
    <property type="match status" value="1"/>
</dbReference>
<keyword evidence="12" id="KW-0109">Calcium transport</keyword>
<feature type="transmembrane region" description="Helical" evidence="14">
    <location>
        <begin position="1599"/>
        <end position="1617"/>
    </location>
</feature>
<feature type="transmembrane region" description="Helical" evidence="14">
    <location>
        <begin position="1262"/>
        <end position="1280"/>
    </location>
</feature>
<dbReference type="FunFam" id="1.10.287.70:FF:000117">
    <property type="entry name" value="Voltage-gated Ca2+ channel, alpha subunit"/>
    <property type="match status" value="1"/>
</dbReference>
<protein>
    <recommendedName>
        <fullName evidence="15">EF-hand domain-containing protein</fullName>
    </recommendedName>
</protein>
<dbReference type="InterPro" id="IPR002048">
    <property type="entry name" value="EF_hand_dom"/>
</dbReference>
<evidence type="ECO:0000256" key="8">
    <source>
        <dbReference type="ARBA" id="ARBA00023136"/>
    </source>
</evidence>
<dbReference type="Gene3D" id="1.10.287.70">
    <property type="match status" value="4"/>
</dbReference>
<feature type="transmembrane region" description="Helical" evidence="14">
    <location>
        <begin position="637"/>
        <end position="658"/>
    </location>
</feature>
<feature type="region of interest" description="Disordered" evidence="13">
    <location>
        <begin position="2229"/>
        <end position="2254"/>
    </location>
</feature>
<evidence type="ECO:0000256" key="4">
    <source>
        <dbReference type="ARBA" id="ARBA00022737"/>
    </source>
</evidence>
<keyword evidence="11" id="KW-0479">Metal-binding</keyword>
<feature type="transmembrane region" description="Helical" evidence="14">
    <location>
        <begin position="1629"/>
        <end position="1651"/>
    </location>
</feature>
<dbReference type="Gene3D" id="1.20.120.350">
    <property type="entry name" value="Voltage-gated potassium channels. Chain C"/>
    <property type="match status" value="4"/>
</dbReference>
<evidence type="ECO:0000256" key="3">
    <source>
        <dbReference type="ARBA" id="ARBA00022692"/>
    </source>
</evidence>
<feature type="transmembrane region" description="Helical" evidence="14">
    <location>
        <begin position="1512"/>
        <end position="1537"/>
    </location>
</feature>
<evidence type="ECO:0000256" key="9">
    <source>
        <dbReference type="ARBA" id="ARBA00023180"/>
    </source>
</evidence>
<dbReference type="InterPro" id="IPR002077">
    <property type="entry name" value="VDCCAlpha1"/>
</dbReference>
<dbReference type="EMBL" id="CAMPGE010013288">
    <property type="protein sequence ID" value="CAI2372026.1"/>
    <property type="molecule type" value="Genomic_DNA"/>
</dbReference>
<sequence>MSDRGRKLDPSHNKRNKMGPKKGNPEKLQARGRRSPNNNNDRKGRGSADQGFAEEEISNALESMRHVPESELSPKKYLTEDPDDTNDIQYLKEEYEEFKSLKNIFVNRKQFIHLAKINSPAYKIRMKEIEREKIKNSKSKFKKASVIGVQKDSSYNKGIDTATDKAMDRSTINDDNATVGDIESSEDIDPRIFKVHGKTFRFCRTSLNCLDNKNPLRKICVWINCWFWFDTFIISSIILNSLLLGIMDYTDKDNISWRNKMVEYTEPFFTIIFTLECLIRITGTGLIIGQGTYLSDPWNWIDFLVVLSGLLSSFPQMANVSGLRTFRLFRPLKSLTTLPNIKILIQTLLASVSQLGGVLSLALFFFLIFAILGVNLFTGLSHYRCRETKYPVNRDWIAIANDTRICGERKCPVGTCGSLVEATDKFHNVSVNNIYRDSDIQELNYGLTNFDNIFNAFLTIFQCITLEGWTDIMYMMQDAYTKYITSLYFVLAVVVCAFFLINLTIAIMLKNYDELDKNEKNTTHQASLIEIGMKTKLPSKLIYFIVREENLIVSKKANRRLKDQGEHQGLKTQIITSFLYSDVKIPDDNYYKWKITRFFYFIVTVPFFGTFILFCILFNTIFLSLERYPMPEGEKEAYNRANYFFSAIFAIEVILKIIGQSPKKFIGDYFNIFDSVIVLVSILEVFVSSGSGGGVSALRAFRLFRIFKLFRTGNLRVLLDSIAYTMGTIGNYVILLGLFIYVYSLLGMQFFAGNLKFDEDGFYDPNGEVSRANFDTLYWAAITVFMVLIGDNWNVVMFDCIKATGRLSTIYFISLILFGTIIMLNLFLAILLGNFDKARTFWLKKSIFEMFETAIEKKYSLSKAISIILGEVNKSVKEELLIHNERDIFKLNGRLMIINRELMENDPEEIEKLAYYDRLCTYETDYKPIIEVYSEEDKEEIEEKMESENFSKHKKSDHHNDLEQIEEEDEYKENLNESKEGLVSQKKNSQTVLISRPEEEIAIKIRSPDKKQKYQDSSVTNQLQVDDGQEEMKFITLETPREKVNDLEENSKENSKLLENRKIKKSTTFDLRDQHRQEEEEESEEHNLSSPEEENVPDEFHDHPDEEVDKAENHILVSNNEKPLWKKVLTHMANSSLFIFHKDWRFRKFLIDLVVSPENILEYDNKKREEAMFNSNPDNKNENFNKDFEPQNTLRDQPSFTKQQSMRFQVDYDKSFKRSKTGYQTNDDFYANANLARTDAKEIAENGTKKRCCQCNLHPSKYFDYTIIFLILISSLLLIADNPLNDPQSEWSRVLGIIDIVFSLLFFCEAMIKIIALGFIHSSIKASPYITNGWNILDFVVVSASILDLIVLIQDTDSVDTEQLKSLKALRALRALRPLRMISRNEGMRLVVNALFASIPSMTNVLIVCLLFILIFASTGISFFAGKFYYCAFNAYSNTNTTAVDINTINDKEDCIEAGGNWENRDSNFDNIFTASLTLFEMMTTEGWLDVMYSGIDAKGIDLQPKKNSNVILALFFIAFMVVGSMLIFNLFVGVVIDNFNKIKTNEELGNMFVTESQKKWIEIQRIIMRKKLKLQEQKPTKGFRLKCLNFAKSKGFEWFITCCILSNTLIMSLKYSRMDETYEKTLEYFNYGFAAIFNFEAIVKITGYGKSYFYYSWNKFDVSIVVGTDIGLLMNVINTGINISTVATVVRAFRIMRIFRLVKSSQNMAIILDTIGYIMPQVTNIMSLVFLLLFIYAVLGLNLFATVMYQDFYNERANFRSLFDSILLLLRCLTGENWNLIMKELALKGEYNGIECKDNQTYQEMQDEGVLGCGNEIAYIYFITYMILLSMVIMNLSVAAVIEGLAEASKENMGIVSGDQIEFLIEKWKDYDTNASGLISYQDFLFLLYEVPPPLGLGKFTTYYSDVRDDNELGNQAMEEEDKKDDHKNMNNLGLQDRYMIHPEKKIYIKKSDAIKIFNDYAIPLYEDNVHFKDVAKALVEKIFKKNKLAYDLTEKIKKRLNKQWEGKYTNLKRFKPIDSLDTGTIEAGKAILKFYRRTRGNTEGAGLKKGKSMTMKSKDISNPINKKNTRSLPKIKKEEMKQNNNKAKTDEFKIEDISKFLEEGDTDEVKKDTYFNKYRELMNEKNIAYDRDMIIHNTEIANNQFTWFRDPNFRIEDTSSEEESPPTRRRTSKDRRKESRKFNYCNTPTLRKRSQGKFDLSKLDARPKNLGQLRLEKGKEFREHNILLKETKLQSPKHSDLHSRRQKNLKKT</sequence>
<feature type="transmembrane region" description="Helical" evidence="14">
    <location>
        <begin position="598"/>
        <end position="625"/>
    </location>
</feature>
<feature type="compositionally biased region" description="Basic and acidic residues" evidence="13">
    <location>
        <begin position="1004"/>
        <end position="1014"/>
    </location>
</feature>
<feature type="transmembrane region" description="Helical" evidence="14">
    <location>
        <begin position="678"/>
        <end position="701"/>
    </location>
</feature>
<feature type="region of interest" description="Disordered" evidence="13">
    <location>
        <begin position="1004"/>
        <end position="1026"/>
    </location>
</feature>
<feature type="compositionally biased region" description="Polar residues" evidence="13">
    <location>
        <begin position="1015"/>
        <end position="1024"/>
    </location>
</feature>
<dbReference type="PROSITE" id="PS00018">
    <property type="entry name" value="EF_HAND_1"/>
    <property type="match status" value="1"/>
</dbReference>
<feature type="region of interest" description="Disordered" evidence="13">
    <location>
        <begin position="1173"/>
        <end position="1200"/>
    </location>
</feature>
<comment type="similarity">
    <text evidence="12">Belongs to the calcium channel alpha-1 subunit (TC 1.A.1.11) family.</text>
</comment>
<evidence type="ECO:0000256" key="2">
    <source>
        <dbReference type="ARBA" id="ARBA00022448"/>
    </source>
</evidence>
<feature type="region of interest" description="Disordered" evidence="13">
    <location>
        <begin position="1068"/>
        <end position="1104"/>
    </location>
</feature>
<evidence type="ECO:0000313" key="16">
    <source>
        <dbReference type="EMBL" id="CAI2372026.1"/>
    </source>
</evidence>
<dbReference type="PRINTS" id="PR00167">
    <property type="entry name" value="CACHANNEL"/>
</dbReference>
<keyword evidence="7" id="KW-0406">Ion transport</keyword>
<feature type="transmembrane region" description="Helical" evidence="14">
    <location>
        <begin position="722"/>
        <end position="746"/>
    </location>
</feature>
<evidence type="ECO:0000259" key="15">
    <source>
        <dbReference type="PROSITE" id="PS50222"/>
    </source>
</evidence>
<feature type="binding site" evidence="11">
    <location>
        <position position="467"/>
    </location>
    <ligand>
        <name>Ca(2+)</name>
        <dbReference type="ChEBI" id="CHEBI:29108"/>
    </ligand>
</feature>
<feature type="transmembrane region" description="Helical" evidence="14">
    <location>
        <begin position="343"/>
        <end position="372"/>
    </location>
</feature>
<keyword evidence="4" id="KW-0677">Repeat</keyword>
<keyword evidence="17" id="KW-1185">Reference proteome</keyword>
<evidence type="ECO:0000256" key="5">
    <source>
        <dbReference type="ARBA" id="ARBA00022882"/>
    </source>
</evidence>
<dbReference type="Pfam" id="PF00520">
    <property type="entry name" value="Ion_trans"/>
    <property type="match status" value="4"/>
</dbReference>
<name>A0AAD1XGY1_EUPCR</name>
<gene>
    <name evidence="16" type="ORF">ECRASSUSDP1_LOCUS13353</name>
</gene>
<feature type="transmembrane region" description="Helical" evidence="14">
    <location>
        <begin position="1390"/>
        <end position="1417"/>
    </location>
</feature>
<accession>A0AAD1XGY1</accession>
<feature type="transmembrane region" description="Helical" evidence="14">
    <location>
        <begin position="1671"/>
        <end position="1694"/>
    </location>
</feature>
<reference evidence="16" key="1">
    <citation type="submission" date="2023-07" db="EMBL/GenBank/DDBJ databases">
        <authorList>
            <consortium name="AG Swart"/>
            <person name="Singh M."/>
            <person name="Singh A."/>
            <person name="Seah K."/>
            <person name="Emmerich C."/>
        </authorList>
    </citation>
    <scope>NUCLEOTIDE SEQUENCE</scope>
    <source>
        <strain evidence="16">DP1</strain>
    </source>
</reference>
<dbReference type="SUPFAM" id="SSF81324">
    <property type="entry name" value="Voltage-gated potassium channels"/>
    <property type="match status" value="4"/>
</dbReference>
<keyword evidence="11 12" id="KW-0106">Calcium</keyword>
<evidence type="ECO:0000256" key="11">
    <source>
        <dbReference type="PIRSR" id="PIRSR602077-1"/>
    </source>
</evidence>
<feature type="transmembrane region" description="Helical" evidence="14">
    <location>
        <begin position="226"/>
        <end position="247"/>
    </location>
</feature>
<dbReference type="GO" id="GO:0005509">
    <property type="term" value="F:calcium ion binding"/>
    <property type="evidence" value="ECO:0007669"/>
    <property type="project" value="InterPro"/>
</dbReference>
<feature type="compositionally biased region" description="Basic and acidic residues" evidence="13">
    <location>
        <begin position="2229"/>
        <end position="2245"/>
    </location>
</feature>
<dbReference type="Proteomes" id="UP001295684">
    <property type="component" value="Unassembled WGS sequence"/>
</dbReference>
<evidence type="ECO:0000256" key="10">
    <source>
        <dbReference type="ARBA" id="ARBA00023303"/>
    </source>
</evidence>
<dbReference type="InterPro" id="IPR031649">
    <property type="entry name" value="GPHH_dom"/>
</dbReference>
<dbReference type="PANTHER" id="PTHR10037">
    <property type="entry name" value="VOLTAGE-GATED CATION CHANNEL CALCIUM AND SODIUM"/>
    <property type="match status" value="1"/>
</dbReference>
<feature type="region of interest" description="Disordered" evidence="13">
    <location>
        <begin position="2045"/>
        <end position="2070"/>
    </location>
</feature>
<feature type="domain" description="EF-hand" evidence="15">
    <location>
        <begin position="1860"/>
        <end position="1895"/>
    </location>
</feature>
<feature type="transmembrane region" description="Helical" evidence="14">
    <location>
        <begin position="810"/>
        <end position="832"/>
    </location>
</feature>
<comment type="caution">
    <text evidence="16">The sequence shown here is derived from an EMBL/GenBank/DDBJ whole genome shotgun (WGS) entry which is preliminary data.</text>
</comment>
<dbReference type="Gene3D" id="1.10.238.10">
    <property type="entry name" value="EF-hand"/>
    <property type="match status" value="1"/>
</dbReference>
<evidence type="ECO:0000256" key="14">
    <source>
        <dbReference type="SAM" id="Phobius"/>
    </source>
</evidence>
<dbReference type="InterPro" id="IPR018247">
    <property type="entry name" value="EF_Hand_1_Ca_BS"/>
</dbReference>
<dbReference type="FunFam" id="1.20.120.350:FF:000009">
    <property type="entry name" value="Voltage-dependent T-type calcium channel subunit alpha"/>
    <property type="match status" value="1"/>
</dbReference>
<feature type="transmembrane region" description="Helical" evidence="14">
    <location>
        <begin position="777"/>
        <end position="798"/>
    </location>
</feature>
<feature type="binding site" evidence="11">
    <location>
        <position position="1486"/>
    </location>
    <ligand>
        <name>Ca(2+)</name>
        <dbReference type="ChEBI" id="CHEBI:29108"/>
    </ligand>
</feature>
<evidence type="ECO:0000256" key="12">
    <source>
        <dbReference type="RuleBase" id="RU003808"/>
    </source>
</evidence>
<feature type="compositionally biased region" description="Basic and acidic residues" evidence="13">
    <location>
        <begin position="63"/>
        <end position="79"/>
    </location>
</feature>
<feature type="transmembrane region" description="Helical" evidence="14">
    <location>
        <begin position="1729"/>
        <end position="1750"/>
    </location>
</feature>
<feature type="compositionally biased region" description="Polar residues" evidence="13">
    <location>
        <begin position="1190"/>
        <end position="1200"/>
    </location>
</feature>
<keyword evidence="6 14" id="KW-1133">Transmembrane helix</keyword>
<evidence type="ECO:0000313" key="17">
    <source>
        <dbReference type="Proteomes" id="UP001295684"/>
    </source>
</evidence>
<keyword evidence="10" id="KW-0407">Ion channel</keyword>
<keyword evidence="2" id="KW-0813">Transport</keyword>
<feature type="region of interest" description="Disordered" evidence="13">
    <location>
        <begin position="2158"/>
        <end position="2185"/>
    </location>
</feature>
<evidence type="ECO:0000256" key="1">
    <source>
        <dbReference type="ARBA" id="ARBA00004141"/>
    </source>
</evidence>
<comment type="subcellular location">
    <subcellularLocation>
        <location evidence="1 12">Membrane</location>
        <topology evidence="1 12">Multi-pass membrane protein</topology>
    </subcellularLocation>
</comment>
<dbReference type="InterPro" id="IPR027359">
    <property type="entry name" value="Volt_channel_dom_sf"/>
</dbReference>
<evidence type="ECO:0000256" key="7">
    <source>
        <dbReference type="ARBA" id="ARBA00023065"/>
    </source>
</evidence>
<dbReference type="InterPro" id="IPR005821">
    <property type="entry name" value="Ion_trans_dom"/>
</dbReference>
<feature type="transmembrane region" description="Helical" evidence="14">
    <location>
        <begin position="268"/>
        <end position="288"/>
    </location>
</feature>
<evidence type="ECO:0000256" key="13">
    <source>
        <dbReference type="SAM" id="MobiDB-lite"/>
    </source>
</evidence>
<keyword evidence="9" id="KW-0325">Glycoprotein</keyword>
<dbReference type="GO" id="GO:0005248">
    <property type="term" value="F:voltage-gated sodium channel activity"/>
    <property type="evidence" value="ECO:0007669"/>
    <property type="project" value="TreeGrafter"/>
</dbReference>
<dbReference type="Pfam" id="PF16905">
    <property type="entry name" value="GPHH"/>
    <property type="match status" value="1"/>
</dbReference>
<feature type="transmembrane region" description="Helical" evidence="14">
    <location>
        <begin position="1819"/>
        <end position="1843"/>
    </location>
</feature>
<evidence type="ECO:0000256" key="6">
    <source>
        <dbReference type="ARBA" id="ARBA00022989"/>
    </source>
</evidence>